<dbReference type="InterPro" id="IPR011495">
    <property type="entry name" value="Sig_transdc_His_kin_sub2_dim/P"/>
</dbReference>
<keyword evidence="3" id="KW-0808">Transferase</keyword>
<gene>
    <name evidence="14" type="ORF">Q7A36_40495</name>
</gene>
<keyword evidence="7" id="KW-0067">ATP-binding</keyword>
<dbReference type="EMBL" id="JAUTWS010000402">
    <property type="protein sequence ID" value="MDO9714622.1"/>
    <property type="molecule type" value="Genomic_DNA"/>
</dbReference>
<dbReference type="Pfam" id="PF13493">
    <property type="entry name" value="DUF4118"/>
    <property type="match status" value="1"/>
</dbReference>
<evidence type="ECO:0000313" key="14">
    <source>
        <dbReference type="EMBL" id="MDO9714622.1"/>
    </source>
</evidence>
<protein>
    <submittedName>
        <fullName evidence="14">DUF4118 domain-containing protein</fullName>
    </submittedName>
</protein>
<sequence>MAVFSASLAVRFALGDLLASAPFLTFLPAVVASTLLCGWRLGALVLALSALATWYFFLPPYLSFALHGAKTVVPLLGFLVIGGFEVLLVAALVEVIRRLEIARRTQEALFQELQHRLGNTMQYVASTLRLARRDVADPSAAEVLEQAAARIAVMARLHRRLQEP</sequence>
<keyword evidence="2" id="KW-0597">Phosphoprotein</keyword>
<accession>A0ABT9EEH1</accession>
<feature type="non-terminal residue" evidence="14">
    <location>
        <position position="164"/>
    </location>
</feature>
<evidence type="ECO:0000259" key="12">
    <source>
        <dbReference type="Pfam" id="PF07568"/>
    </source>
</evidence>
<evidence type="ECO:0000256" key="8">
    <source>
        <dbReference type="ARBA" id="ARBA00022989"/>
    </source>
</evidence>
<evidence type="ECO:0000256" key="10">
    <source>
        <dbReference type="ARBA" id="ARBA00023136"/>
    </source>
</evidence>
<keyword evidence="6" id="KW-0418">Kinase</keyword>
<feature type="domain" description="Sensor protein KdpD transmembrane" evidence="13">
    <location>
        <begin position="5"/>
        <end position="98"/>
    </location>
</feature>
<dbReference type="Gene3D" id="1.20.120.620">
    <property type="entry name" value="Backbone structure of the membrane domain of e. Coli histidine kinase receptor kdpd"/>
    <property type="match status" value="1"/>
</dbReference>
<keyword evidence="5" id="KW-0547">Nucleotide-binding</keyword>
<evidence type="ECO:0000256" key="11">
    <source>
        <dbReference type="SAM" id="Phobius"/>
    </source>
</evidence>
<comment type="caution">
    <text evidence="14">The sequence shown here is derived from an EMBL/GenBank/DDBJ whole genome shotgun (WGS) entry which is preliminary data.</text>
</comment>
<keyword evidence="4 11" id="KW-0812">Transmembrane</keyword>
<keyword evidence="15" id="KW-1185">Reference proteome</keyword>
<keyword evidence="8 11" id="KW-1133">Transmembrane helix</keyword>
<feature type="domain" description="Signal transduction histidine kinase subgroup 2 dimerisation and phosphoacceptor" evidence="12">
    <location>
        <begin position="112"/>
        <end position="162"/>
    </location>
</feature>
<evidence type="ECO:0000256" key="5">
    <source>
        <dbReference type="ARBA" id="ARBA00022741"/>
    </source>
</evidence>
<dbReference type="Proteomes" id="UP001243009">
    <property type="component" value="Unassembled WGS sequence"/>
</dbReference>
<evidence type="ECO:0000256" key="7">
    <source>
        <dbReference type="ARBA" id="ARBA00022840"/>
    </source>
</evidence>
<evidence type="ECO:0000256" key="9">
    <source>
        <dbReference type="ARBA" id="ARBA00023012"/>
    </source>
</evidence>
<evidence type="ECO:0000313" key="15">
    <source>
        <dbReference type="Proteomes" id="UP001243009"/>
    </source>
</evidence>
<evidence type="ECO:0000256" key="4">
    <source>
        <dbReference type="ARBA" id="ARBA00022692"/>
    </source>
</evidence>
<evidence type="ECO:0000256" key="2">
    <source>
        <dbReference type="ARBA" id="ARBA00022553"/>
    </source>
</evidence>
<name>A0ABT9EEH1_9PROT</name>
<evidence type="ECO:0000256" key="6">
    <source>
        <dbReference type="ARBA" id="ARBA00022777"/>
    </source>
</evidence>
<dbReference type="InterPro" id="IPR025201">
    <property type="entry name" value="KdpD_TM"/>
</dbReference>
<feature type="transmembrane region" description="Helical" evidence="11">
    <location>
        <begin position="39"/>
        <end position="57"/>
    </location>
</feature>
<evidence type="ECO:0000256" key="3">
    <source>
        <dbReference type="ARBA" id="ARBA00022679"/>
    </source>
</evidence>
<dbReference type="Pfam" id="PF07568">
    <property type="entry name" value="HisKA_2"/>
    <property type="match status" value="1"/>
</dbReference>
<feature type="transmembrane region" description="Helical" evidence="11">
    <location>
        <begin position="12"/>
        <end position="32"/>
    </location>
</feature>
<dbReference type="RefSeq" id="WP_305109442.1">
    <property type="nucleotide sequence ID" value="NZ_JAUTWS010000402.1"/>
</dbReference>
<keyword evidence="10 11" id="KW-0472">Membrane</keyword>
<reference evidence="14 15" key="1">
    <citation type="submission" date="2023-08" db="EMBL/GenBank/DDBJ databases">
        <title>The draft genome sequence of Paracraurococcus sp. LOR1-02.</title>
        <authorList>
            <person name="Kingkaew E."/>
            <person name="Tanasupawat S."/>
        </authorList>
    </citation>
    <scope>NUCLEOTIDE SEQUENCE [LARGE SCALE GENOMIC DNA]</scope>
    <source>
        <strain evidence="14 15">LOR1-02</strain>
    </source>
</reference>
<proteinExistence type="predicted"/>
<organism evidence="14 15">
    <name type="scientific">Paracraurococcus lichenis</name>
    <dbReference type="NCBI Taxonomy" id="3064888"/>
    <lineage>
        <taxon>Bacteria</taxon>
        <taxon>Pseudomonadati</taxon>
        <taxon>Pseudomonadota</taxon>
        <taxon>Alphaproteobacteria</taxon>
        <taxon>Acetobacterales</taxon>
        <taxon>Roseomonadaceae</taxon>
        <taxon>Paracraurococcus</taxon>
    </lineage>
</organism>
<feature type="transmembrane region" description="Helical" evidence="11">
    <location>
        <begin position="72"/>
        <end position="96"/>
    </location>
</feature>
<comment type="subcellular location">
    <subcellularLocation>
        <location evidence="1">Membrane</location>
        <topology evidence="1">Multi-pass membrane protein</topology>
    </subcellularLocation>
</comment>
<dbReference type="InterPro" id="IPR038318">
    <property type="entry name" value="KdpD_sf"/>
</dbReference>
<keyword evidence="9" id="KW-0902">Two-component regulatory system</keyword>
<evidence type="ECO:0000259" key="13">
    <source>
        <dbReference type="Pfam" id="PF13493"/>
    </source>
</evidence>
<evidence type="ECO:0000256" key="1">
    <source>
        <dbReference type="ARBA" id="ARBA00004141"/>
    </source>
</evidence>